<proteinExistence type="predicted"/>
<keyword evidence="3" id="KW-1185">Reference proteome</keyword>
<evidence type="ECO:0000313" key="3">
    <source>
        <dbReference type="Proteomes" id="UP000437065"/>
    </source>
</evidence>
<feature type="transmembrane region" description="Helical" evidence="1">
    <location>
        <begin position="6"/>
        <end position="24"/>
    </location>
</feature>
<dbReference type="AlphaFoldDB" id="A0A6B0SPC7"/>
<feature type="transmembrane region" description="Helical" evidence="1">
    <location>
        <begin position="97"/>
        <end position="115"/>
    </location>
</feature>
<feature type="transmembrane region" description="Helical" evidence="1">
    <location>
        <begin position="66"/>
        <end position="85"/>
    </location>
</feature>
<accession>A0A6B0SPC7</accession>
<sequence>MHDAAHIAAMLLRAGIVVGGVVALRRSDAAAAVNAAFALAVALLPAGLAAAAPSAVGEAMSAASELSLWLALAGFLHLVGMLGWYDTVRWWDHLTHTVSAALVASLVYGGLLVVSRSSSGLGLRTGGIVGATLGLVFAIGVLWEIGELLARDVADRLDIEPVLVHYGRRDTALDLVFDVVGALLVVVVDVRLFVPVAALSPSTIRTALLWVGWSVGGGSLLLATGLLLSRGRGESS</sequence>
<name>A0A6B0SPC7_9EURY</name>
<dbReference type="Proteomes" id="UP000437065">
    <property type="component" value="Unassembled WGS sequence"/>
</dbReference>
<dbReference type="OrthoDB" id="313603at2157"/>
<keyword evidence="1" id="KW-1133">Transmembrane helix</keyword>
<evidence type="ECO:0000313" key="2">
    <source>
        <dbReference type="EMBL" id="MXR40575.1"/>
    </source>
</evidence>
<reference evidence="2 3" key="1">
    <citation type="submission" date="2019-12" db="EMBL/GenBank/DDBJ databases">
        <title>Isolation and characterization of three novel carbon monoxide-oxidizing members of Halobacteria from salione crusts and soils.</title>
        <authorList>
            <person name="Myers M.R."/>
            <person name="King G.M."/>
        </authorList>
    </citation>
    <scope>NUCLEOTIDE SEQUENCE [LARGE SCALE GENOMIC DNA]</scope>
    <source>
        <strain evidence="2 3">WSA2</strain>
    </source>
</reference>
<dbReference type="InterPro" id="IPR014509">
    <property type="entry name" value="YjdF-like"/>
</dbReference>
<dbReference type="EMBL" id="WUUS01000002">
    <property type="protein sequence ID" value="MXR40575.1"/>
    <property type="molecule type" value="Genomic_DNA"/>
</dbReference>
<gene>
    <name evidence="2" type="ORF">GRX01_04335</name>
</gene>
<feature type="transmembrane region" description="Helical" evidence="1">
    <location>
        <begin position="31"/>
        <end position="54"/>
    </location>
</feature>
<keyword evidence="1" id="KW-0472">Membrane</keyword>
<feature type="transmembrane region" description="Helical" evidence="1">
    <location>
        <begin position="121"/>
        <end position="143"/>
    </location>
</feature>
<evidence type="ECO:0000256" key="1">
    <source>
        <dbReference type="SAM" id="Phobius"/>
    </source>
</evidence>
<organism evidence="2 3">
    <name type="scientific">Halobaculum saliterrae</name>
    <dbReference type="NCBI Taxonomy" id="2073113"/>
    <lineage>
        <taxon>Archaea</taxon>
        <taxon>Methanobacteriati</taxon>
        <taxon>Methanobacteriota</taxon>
        <taxon>Stenosarchaea group</taxon>
        <taxon>Halobacteria</taxon>
        <taxon>Halobacteriales</taxon>
        <taxon>Haloferacaceae</taxon>
        <taxon>Halobaculum</taxon>
    </lineage>
</organism>
<keyword evidence="1" id="KW-0812">Transmembrane</keyword>
<feature type="transmembrane region" description="Helical" evidence="1">
    <location>
        <begin position="175"/>
        <end position="194"/>
    </location>
</feature>
<dbReference type="Pfam" id="PF09997">
    <property type="entry name" value="DUF2238"/>
    <property type="match status" value="1"/>
</dbReference>
<feature type="transmembrane region" description="Helical" evidence="1">
    <location>
        <begin position="206"/>
        <end position="228"/>
    </location>
</feature>
<comment type="caution">
    <text evidence="2">The sequence shown here is derived from an EMBL/GenBank/DDBJ whole genome shotgun (WGS) entry which is preliminary data.</text>
</comment>
<dbReference type="RefSeq" id="WP_159663778.1">
    <property type="nucleotide sequence ID" value="NZ_WUUS01000002.1"/>
</dbReference>
<protein>
    <submittedName>
        <fullName evidence="2">Uncharacterized protein</fullName>
    </submittedName>
</protein>